<reference evidence="1" key="1">
    <citation type="submission" date="2020-08" db="EMBL/GenBank/DDBJ databases">
        <title>Multicomponent nature underlies the extraordinary mechanical properties of spider dragline silk.</title>
        <authorList>
            <person name="Kono N."/>
            <person name="Nakamura H."/>
            <person name="Mori M."/>
            <person name="Yoshida Y."/>
            <person name="Ohtoshi R."/>
            <person name="Malay A.D."/>
            <person name="Moran D.A.P."/>
            <person name="Tomita M."/>
            <person name="Numata K."/>
            <person name="Arakawa K."/>
        </authorList>
    </citation>
    <scope>NUCLEOTIDE SEQUENCE</scope>
</reference>
<name>A0A8X6Q5U5_NEPPI</name>
<gene>
    <name evidence="1" type="ORF">NPIL_67771</name>
</gene>
<dbReference type="AlphaFoldDB" id="A0A8X6Q5U5"/>
<sequence>MLTFEPHLGATTFQNTRHDVISKDVPIVAATIQPSIGGGKRFGEIVFPNKRKKSVFYKVVSAEVLLSHLLLLVGHETWDLVASRIRHETSNLESWILEVSPLISWPGIC</sequence>
<organism evidence="1 2">
    <name type="scientific">Nephila pilipes</name>
    <name type="common">Giant wood spider</name>
    <name type="synonym">Nephila maculata</name>
    <dbReference type="NCBI Taxonomy" id="299642"/>
    <lineage>
        <taxon>Eukaryota</taxon>
        <taxon>Metazoa</taxon>
        <taxon>Ecdysozoa</taxon>
        <taxon>Arthropoda</taxon>
        <taxon>Chelicerata</taxon>
        <taxon>Arachnida</taxon>
        <taxon>Araneae</taxon>
        <taxon>Araneomorphae</taxon>
        <taxon>Entelegynae</taxon>
        <taxon>Araneoidea</taxon>
        <taxon>Nephilidae</taxon>
        <taxon>Nephila</taxon>
    </lineage>
</organism>
<protein>
    <submittedName>
        <fullName evidence="1">Uncharacterized protein</fullName>
    </submittedName>
</protein>
<dbReference type="EMBL" id="BMAW01076484">
    <property type="protein sequence ID" value="GFU01714.1"/>
    <property type="molecule type" value="Genomic_DNA"/>
</dbReference>
<proteinExistence type="predicted"/>
<dbReference type="Proteomes" id="UP000887013">
    <property type="component" value="Unassembled WGS sequence"/>
</dbReference>
<keyword evidence="2" id="KW-1185">Reference proteome</keyword>
<comment type="caution">
    <text evidence="1">The sequence shown here is derived from an EMBL/GenBank/DDBJ whole genome shotgun (WGS) entry which is preliminary data.</text>
</comment>
<accession>A0A8X6Q5U5</accession>
<evidence type="ECO:0000313" key="2">
    <source>
        <dbReference type="Proteomes" id="UP000887013"/>
    </source>
</evidence>
<evidence type="ECO:0000313" key="1">
    <source>
        <dbReference type="EMBL" id="GFU01714.1"/>
    </source>
</evidence>